<comment type="caution">
    <text evidence="2">The sequence shown here is derived from an EMBL/GenBank/DDBJ whole genome shotgun (WGS) entry which is preliminary data.</text>
</comment>
<sequence>MVLRGNSPWGQVRVGVIARLWASPSPPPEGSAPGDSIASPSVSACSRPPRPLLPACGASANVDRGVLVLLWLQGGDLSCAAAPGTRTEELQRWQSHAASPTLLAFAF</sequence>
<evidence type="ECO:0000313" key="2">
    <source>
        <dbReference type="EMBL" id="TFK02511.1"/>
    </source>
</evidence>
<name>A0A4D9DWZ2_9SAUR</name>
<protein>
    <submittedName>
        <fullName evidence="2">Late histone H2A.1-like</fullName>
    </submittedName>
</protein>
<evidence type="ECO:0000313" key="3">
    <source>
        <dbReference type="Proteomes" id="UP000297703"/>
    </source>
</evidence>
<keyword evidence="3" id="KW-1185">Reference proteome</keyword>
<reference evidence="2 3" key="2">
    <citation type="submission" date="2019-04" db="EMBL/GenBank/DDBJ databases">
        <title>The genome sequence of big-headed turtle.</title>
        <authorList>
            <person name="Gong S."/>
        </authorList>
    </citation>
    <scope>NUCLEOTIDE SEQUENCE [LARGE SCALE GENOMIC DNA]</scope>
    <source>
        <strain evidence="2">DO16091913</strain>
        <tissue evidence="2">Muscle</tissue>
    </source>
</reference>
<evidence type="ECO:0000256" key="1">
    <source>
        <dbReference type="SAM" id="MobiDB-lite"/>
    </source>
</evidence>
<organism evidence="2 3">
    <name type="scientific">Platysternon megacephalum</name>
    <name type="common">big-headed turtle</name>
    <dbReference type="NCBI Taxonomy" id="55544"/>
    <lineage>
        <taxon>Eukaryota</taxon>
        <taxon>Metazoa</taxon>
        <taxon>Chordata</taxon>
        <taxon>Craniata</taxon>
        <taxon>Vertebrata</taxon>
        <taxon>Euteleostomi</taxon>
        <taxon>Archelosauria</taxon>
        <taxon>Testudinata</taxon>
        <taxon>Testudines</taxon>
        <taxon>Cryptodira</taxon>
        <taxon>Durocryptodira</taxon>
        <taxon>Testudinoidea</taxon>
        <taxon>Platysternidae</taxon>
        <taxon>Platysternon</taxon>
    </lineage>
</organism>
<dbReference type="EMBL" id="QXTE01000187">
    <property type="protein sequence ID" value="TFK02511.1"/>
    <property type="molecule type" value="Genomic_DNA"/>
</dbReference>
<dbReference type="Proteomes" id="UP000297703">
    <property type="component" value="Unassembled WGS sequence"/>
</dbReference>
<feature type="region of interest" description="Disordered" evidence="1">
    <location>
        <begin position="23"/>
        <end position="46"/>
    </location>
</feature>
<gene>
    <name evidence="2" type="ORF">DR999_PMT15192</name>
</gene>
<proteinExistence type="predicted"/>
<accession>A0A4D9DWZ2</accession>
<reference evidence="2 3" key="1">
    <citation type="submission" date="2019-04" db="EMBL/GenBank/DDBJ databases">
        <title>Draft genome of the big-headed turtle Platysternon megacephalum.</title>
        <authorList>
            <person name="Gong S."/>
        </authorList>
    </citation>
    <scope>NUCLEOTIDE SEQUENCE [LARGE SCALE GENOMIC DNA]</scope>
    <source>
        <strain evidence="2">DO16091913</strain>
        <tissue evidence="2">Muscle</tissue>
    </source>
</reference>
<dbReference type="AlphaFoldDB" id="A0A4D9DWZ2"/>